<evidence type="ECO:0000259" key="3">
    <source>
        <dbReference type="PROSITE" id="PS50156"/>
    </source>
</evidence>
<dbReference type="EMBL" id="UINC01133862">
    <property type="protein sequence ID" value="SVD17044.1"/>
    <property type="molecule type" value="Genomic_DNA"/>
</dbReference>
<evidence type="ECO:0000256" key="1">
    <source>
        <dbReference type="ARBA" id="ARBA00010157"/>
    </source>
</evidence>
<dbReference type="Pfam" id="PF12349">
    <property type="entry name" value="Sterol-sensing"/>
    <property type="match status" value="1"/>
</dbReference>
<feature type="domain" description="SSD" evidence="3">
    <location>
        <begin position="21"/>
        <end position="143"/>
    </location>
</feature>
<dbReference type="PANTHER" id="PTHR33406:SF6">
    <property type="entry name" value="MEMBRANE PROTEIN YDGH-RELATED"/>
    <property type="match status" value="1"/>
</dbReference>
<evidence type="ECO:0000256" key="2">
    <source>
        <dbReference type="SAM" id="Phobius"/>
    </source>
</evidence>
<dbReference type="InterPro" id="IPR050545">
    <property type="entry name" value="Mycobact_MmpL"/>
</dbReference>
<keyword evidence="2" id="KW-0472">Membrane</keyword>
<keyword evidence="2" id="KW-0812">Transmembrane</keyword>
<keyword evidence="2" id="KW-1133">Transmembrane helix</keyword>
<dbReference type="PROSITE" id="PS50156">
    <property type="entry name" value="SSD"/>
    <property type="match status" value="1"/>
</dbReference>
<sequence length="292" mass="32614">MMLIIFLSVLFRTLVGLVLPLMVVSLTIIWTLGFMVASGVTINIISYMIPTLLMIIGVSDSVHFLVKYFHTLKEVGHRKKALFQTVKKIGTAIFLTSITTGIGFGALSFVNIKIVKEFGIYTAVGVFFAFIITVLFIPSMLMIIERTPESKLDAYSRGFRMRIINRIIIFVRAYPKRIITVGLLISLIGIFGAVQMNPHSKLLEDLRPGNTLLDDMHVAEERMGAVLPVEIIIEVDEDGPFEDIQDVAVLTFLDQLSRYVSDIPEVGKVVSVSDYMKEIHCAMNGGDPAYYK</sequence>
<evidence type="ECO:0000313" key="4">
    <source>
        <dbReference type="EMBL" id="SVD17044.1"/>
    </source>
</evidence>
<accession>A0A382T4F5</accession>
<organism evidence="4">
    <name type="scientific">marine metagenome</name>
    <dbReference type="NCBI Taxonomy" id="408172"/>
    <lineage>
        <taxon>unclassified sequences</taxon>
        <taxon>metagenomes</taxon>
        <taxon>ecological metagenomes</taxon>
    </lineage>
</organism>
<dbReference type="InterPro" id="IPR000731">
    <property type="entry name" value="SSD"/>
</dbReference>
<reference evidence="4" key="1">
    <citation type="submission" date="2018-05" db="EMBL/GenBank/DDBJ databases">
        <authorList>
            <person name="Lanie J.A."/>
            <person name="Ng W.-L."/>
            <person name="Kazmierczak K.M."/>
            <person name="Andrzejewski T.M."/>
            <person name="Davidsen T.M."/>
            <person name="Wayne K.J."/>
            <person name="Tettelin H."/>
            <person name="Glass J.I."/>
            <person name="Rusch D."/>
            <person name="Podicherti R."/>
            <person name="Tsui H.-C.T."/>
            <person name="Winkler M.E."/>
        </authorList>
    </citation>
    <scope>NUCLEOTIDE SEQUENCE</scope>
</reference>
<gene>
    <name evidence="4" type="ORF">METZ01_LOCUS369898</name>
</gene>
<feature type="non-terminal residue" evidence="4">
    <location>
        <position position="292"/>
    </location>
</feature>
<dbReference type="Gene3D" id="1.20.1640.10">
    <property type="entry name" value="Multidrug efflux transporter AcrB transmembrane domain"/>
    <property type="match status" value="1"/>
</dbReference>
<comment type="similarity">
    <text evidence="1">Belongs to the resistance-nodulation-cell division (RND) (TC 2.A.6) family. MmpL subfamily.</text>
</comment>
<proteinExistence type="inferred from homology"/>
<dbReference type="GO" id="GO:0005886">
    <property type="term" value="C:plasma membrane"/>
    <property type="evidence" value="ECO:0007669"/>
    <property type="project" value="TreeGrafter"/>
</dbReference>
<feature type="transmembrane region" description="Helical" evidence="2">
    <location>
        <begin position="118"/>
        <end position="144"/>
    </location>
</feature>
<dbReference type="AlphaFoldDB" id="A0A382T4F5"/>
<feature type="transmembrane region" description="Helical" evidence="2">
    <location>
        <begin position="9"/>
        <end position="32"/>
    </location>
</feature>
<name>A0A382T4F5_9ZZZZ</name>
<dbReference type="SUPFAM" id="SSF82866">
    <property type="entry name" value="Multidrug efflux transporter AcrB transmembrane domain"/>
    <property type="match status" value="1"/>
</dbReference>
<dbReference type="PANTHER" id="PTHR33406">
    <property type="entry name" value="MEMBRANE PROTEIN MJ1562-RELATED"/>
    <property type="match status" value="1"/>
</dbReference>
<protein>
    <recommendedName>
        <fullName evidence="3">SSD domain-containing protein</fullName>
    </recommendedName>
</protein>
<dbReference type="InterPro" id="IPR053958">
    <property type="entry name" value="HMGCR/SNAP/NPC1-like_SSD"/>
</dbReference>
<feature type="transmembrane region" description="Helical" evidence="2">
    <location>
        <begin position="44"/>
        <end position="69"/>
    </location>
</feature>
<feature type="transmembrane region" description="Helical" evidence="2">
    <location>
        <begin position="89"/>
        <end position="112"/>
    </location>
</feature>